<evidence type="ECO:0000313" key="3">
    <source>
        <dbReference type="Proteomes" id="UP000054337"/>
    </source>
</evidence>
<keyword evidence="3" id="KW-1185">Reference proteome</keyword>
<evidence type="ECO:0008006" key="4">
    <source>
        <dbReference type="Google" id="ProtNLM"/>
    </source>
</evidence>
<sequence length="509" mass="57453">MERTEITSELQTGKSSLLRKNTLSEFAQTILADTDISNERSGSKERGVISKETQASLDGIPEELLLYILQHLKDQKDDLARLCRVDRRCKRISQELLYGTVGGLQPHHEDAHAISQWPALARNVRTLVYAFTDSEDKESEREVFLSVLSNGHNIRWMTLGVDHAKANNDEPMSARSTTAGWLRLFNQAIYPSLEPRNQFSKLTHLCIKARPLASRDFPIESLSSLFRLPSLLHLQLDGFHQTTPFRTWPIPTSTSPIKELFLHRAMLDISALSNILISIRSLSHFEYNFHTAPWEPFAAESNPLSIFPEHSWSQLGTALHHHRTCLERLSLSDASDVGIIETVYPEGHDFGILGSFSEFDCLHSMACPLDVFVDVAYAVDTEFSALLPPQLEAFSTIVREKEADEAAVPVELVTSLRNAIGTKKPEVSVYFQYIQRCQVRTSQRLSDVAKRAMENGVVLFFKDGEKDHEAWVVGQEGVEEDDDDSMEDEDEDVNDEDVNDEIMDHGDEG</sequence>
<name>W7EQU2_BIPV3</name>
<dbReference type="CDD" id="cd09917">
    <property type="entry name" value="F-box_SF"/>
    <property type="match status" value="1"/>
</dbReference>
<dbReference type="HOGENOM" id="CLU_534177_0_0_1"/>
<dbReference type="EMBL" id="KI968705">
    <property type="protein sequence ID" value="EUN30421.1"/>
    <property type="molecule type" value="Genomic_DNA"/>
</dbReference>
<dbReference type="OrthoDB" id="3690364at2759"/>
<dbReference type="Proteomes" id="UP000054337">
    <property type="component" value="Unassembled WGS sequence"/>
</dbReference>
<accession>W7EQU2</accession>
<gene>
    <name evidence="2" type="ORF">COCVIDRAFT_90268</name>
</gene>
<reference evidence="2 3" key="1">
    <citation type="journal article" date="2013" name="PLoS Genet.">
        <title>Comparative genome structure, secondary metabolite, and effector coding capacity across Cochliobolus pathogens.</title>
        <authorList>
            <person name="Condon B.J."/>
            <person name="Leng Y."/>
            <person name="Wu D."/>
            <person name="Bushley K.E."/>
            <person name="Ohm R.A."/>
            <person name="Otillar R."/>
            <person name="Martin J."/>
            <person name="Schackwitz W."/>
            <person name="Grimwood J."/>
            <person name="MohdZainudin N."/>
            <person name="Xue C."/>
            <person name="Wang R."/>
            <person name="Manning V.A."/>
            <person name="Dhillon B."/>
            <person name="Tu Z.J."/>
            <person name="Steffenson B.J."/>
            <person name="Salamov A."/>
            <person name="Sun H."/>
            <person name="Lowry S."/>
            <person name="LaButti K."/>
            <person name="Han J."/>
            <person name="Copeland A."/>
            <person name="Lindquist E."/>
            <person name="Barry K."/>
            <person name="Schmutz J."/>
            <person name="Baker S.E."/>
            <person name="Ciuffetti L.M."/>
            <person name="Grigoriev I.V."/>
            <person name="Zhong S."/>
            <person name="Turgeon B.G."/>
        </authorList>
    </citation>
    <scope>NUCLEOTIDE SEQUENCE [LARGE SCALE GENOMIC DNA]</scope>
    <source>
        <strain evidence="2 3">FI3</strain>
    </source>
</reference>
<organism evidence="2 3">
    <name type="scientific">Bipolaris victoriae (strain FI3)</name>
    <name type="common">Victoria blight of oats agent</name>
    <name type="synonym">Cochliobolus victoriae</name>
    <dbReference type="NCBI Taxonomy" id="930091"/>
    <lineage>
        <taxon>Eukaryota</taxon>
        <taxon>Fungi</taxon>
        <taxon>Dikarya</taxon>
        <taxon>Ascomycota</taxon>
        <taxon>Pezizomycotina</taxon>
        <taxon>Dothideomycetes</taxon>
        <taxon>Pleosporomycetidae</taxon>
        <taxon>Pleosporales</taxon>
        <taxon>Pleosporineae</taxon>
        <taxon>Pleosporaceae</taxon>
        <taxon>Bipolaris</taxon>
    </lineage>
</organism>
<feature type="compositionally biased region" description="Acidic residues" evidence="1">
    <location>
        <begin position="477"/>
        <end position="501"/>
    </location>
</feature>
<dbReference type="GeneID" id="26259166"/>
<dbReference type="RefSeq" id="XP_014560041.1">
    <property type="nucleotide sequence ID" value="XM_014704555.1"/>
</dbReference>
<evidence type="ECO:0000256" key="1">
    <source>
        <dbReference type="SAM" id="MobiDB-lite"/>
    </source>
</evidence>
<evidence type="ECO:0000313" key="2">
    <source>
        <dbReference type="EMBL" id="EUN30421.1"/>
    </source>
</evidence>
<feature type="region of interest" description="Disordered" evidence="1">
    <location>
        <begin position="472"/>
        <end position="509"/>
    </location>
</feature>
<proteinExistence type="predicted"/>
<dbReference type="AlphaFoldDB" id="W7EQU2"/>
<protein>
    <recommendedName>
        <fullName evidence="4">F-box domain-containing protein</fullName>
    </recommendedName>
</protein>